<dbReference type="GO" id="GO:0016020">
    <property type="term" value="C:membrane"/>
    <property type="evidence" value="ECO:0007669"/>
    <property type="project" value="UniProtKB-SubCell"/>
</dbReference>
<evidence type="ECO:0000256" key="6">
    <source>
        <dbReference type="ARBA" id="ARBA00023136"/>
    </source>
</evidence>
<dbReference type="InterPro" id="IPR058533">
    <property type="entry name" value="Cation_efflux_TM"/>
</dbReference>
<dbReference type="GO" id="GO:0006829">
    <property type="term" value="P:zinc ion transport"/>
    <property type="evidence" value="ECO:0007669"/>
    <property type="project" value="UniProtKB-KW"/>
</dbReference>
<dbReference type="AlphaFoldDB" id="A0A1R4HG55"/>
<dbReference type="InterPro" id="IPR002524">
    <property type="entry name" value="Cation_efflux"/>
</dbReference>
<dbReference type="RefSeq" id="WP_087144691.1">
    <property type="nucleotide sequence ID" value="NZ_FUKI01000144.1"/>
</dbReference>
<dbReference type="PANTHER" id="PTHR13414:SF9">
    <property type="entry name" value="PROTON-COUPLED ZINC ANTIPORTER SLC30A9, MITOCHONDRIAL"/>
    <property type="match status" value="1"/>
</dbReference>
<evidence type="ECO:0000256" key="2">
    <source>
        <dbReference type="ARBA" id="ARBA00022448"/>
    </source>
</evidence>
<accession>A0A1R4HG55</accession>
<dbReference type="Pfam" id="PF01545">
    <property type="entry name" value="Cation_efflux"/>
    <property type="match status" value="1"/>
</dbReference>
<gene>
    <name evidence="9" type="ORF">CRENPOLYSF1_660016</name>
</gene>
<keyword evidence="2" id="KW-0813">Transport</keyword>
<keyword evidence="4" id="KW-0406">Ion transport</keyword>
<dbReference type="OrthoDB" id="9806522at2"/>
<comment type="subcellular location">
    <subcellularLocation>
        <location evidence="1">Membrane</location>
        <topology evidence="1">Multi-pass membrane protein</topology>
    </subcellularLocation>
</comment>
<evidence type="ECO:0000256" key="4">
    <source>
        <dbReference type="ARBA" id="ARBA00022906"/>
    </source>
</evidence>
<evidence type="ECO:0000256" key="7">
    <source>
        <dbReference type="SAM" id="Phobius"/>
    </source>
</evidence>
<feature type="transmembrane region" description="Helical" evidence="7">
    <location>
        <begin position="81"/>
        <end position="100"/>
    </location>
</feature>
<dbReference type="Gene3D" id="3.30.70.1350">
    <property type="entry name" value="Cation efflux protein, cytoplasmic domain"/>
    <property type="match status" value="1"/>
</dbReference>
<name>A0A1R4HG55_9GAMM</name>
<dbReference type="NCBIfam" id="TIGR01297">
    <property type="entry name" value="CDF"/>
    <property type="match status" value="1"/>
</dbReference>
<dbReference type="PANTHER" id="PTHR13414">
    <property type="entry name" value="HUEL-CATION TRANSPORTER"/>
    <property type="match status" value="1"/>
</dbReference>
<dbReference type="GO" id="GO:0008324">
    <property type="term" value="F:monoatomic cation transmembrane transporter activity"/>
    <property type="evidence" value="ECO:0007669"/>
    <property type="project" value="InterPro"/>
</dbReference>
<keyword evidence="6 7" id="KW-0472">Membrane</keyword>
<protein>
    <submittedName>
        <fullName evidence="9">Cation diffusion facilitator family transporter</fullName>
    </submittedName>
</protein>
<feature type="transmembrane region" description="Helical" evidence="7">
    <location>
        <begin position="12"/>
        <end position="34"/>
    </location>
</feature>
<evidence type="ECO:0000256" key="5">
    <source>
        <dbReference type="ARBA" id="ARBA00022989"/>
    </source>
</evidence>
<evidence type="ECO:0000313" key="10">
    <source>
        <dbReference type="Proteomes" id="UP000195667"/>
    </source>
</evidence>
<dbReference type="InterPro" id="IPR036837">
    <property type="entry name" value="Cation_efflux_CTD_sf"/>
</dbReference>
<keyword evidence="5 7" id="KW-1133">Transmembrane helix</keyword>
<evidence type="ECO:0000259" key="8">
    <source>
        <dbReference type="Pfam" id="PF01545"/>
    </source>
</evidence>
<dbReference type="SUPFAM" id="SSF160240">
    <property type="entry name" value="Cation efflux protein cytoplasmic domain-like"/>
    <property type="match status" value="1"/>
</dbReference>
<feature type="domain" description="Cation efflux protein transmembrane" evidence="8">
    <location>
        <begin position="14"/>
        <end position="221"/>
    </location>
</feature>
<reference evidence="10" key="1">
    <citation type="submission" date="2017-02" db="EMBL/GenBank/DDBJ databases">
        <authorList>
            <person name="Daims H."/>
        </authorList>
    </citation>
    <scope>NUCLEOTIDE SEQUENCE [LARGE SCALE GENOMIC DNA]</scope>
</reference>
<keyword evidence="4" id="KW-0862">Zinc</keyword>
<organism evidence="9 10">
    <name type="scientific">Crenothrix polyspora</name>
    <dbReference type="NCBI Taxonomy" id="360316"/>
    <lineage>
        <taxon>Bacteria</taxon>
        <taxon>Pseudomonadati</taxon>
        <taxon>Pseudomonadota</taxon>
        <taxon>Gammaproteobacteria</taxon>
        <taxon>Methylococcales</taxon>
        <taxon>Crenotrichaceae</taxon>
        <taxon>Crenothrix</taxon>
    </lineage>
</organism>
<dbReference type="EMBL" id="FUKI01000144">
    <property type="protein sequence ID" value="SJM95204.1"/>
    <property type="molecule type" value="Genomic_DNA"/>
</dbReference>
<proteinExistence type="predicted"/>
<evidence type="ECO:0000256" key="1">
    <source>
        <dbReference type="ARBA" id="ARBA00004141"/>
    </source>
</evidence>
<dbReference type="Gene3D" id="1.20.1510.10">
    <property type="entry name" value="Cation efflux protein transmembrane domain"/>
    <property type="match status" value="1"/>
</dbReference>
<dbReference type="Proteomes" id="UP000195667">
    <property type="component" value="Unassembled WGS sequence"/>
</dbReference>
<dbReference type="InterPro" id="IPR027469">
    <property type="entry name" value="Cation_efflux_TMD_sf"/>
</dbReference>
<feature type="transmembrane region" description="Helical" evidence="7">
    <location>
        <begin position="200"/>
        <end position="222"/>
    </location>
</feature>
<feature type="transmembrane region" description="Helical" evidence="7">
    <location>
        <begin position="170"/>
        <end position="194"/>
    </location>
</feature>
<keyword evidence="10" id="KW-1185">Reference proteome</keyword>
<feature type="transmembrane region" description="Helical" evidence="7">
    <location>
        <begin position="112"/>
        <end position="132"/>
    </location>
</feature>
<keyword evidence="4" id="KW-0864">Zinc transport</keyword>
<sequence>MSATDSSNASITAILYAFSANLAIAIAKTGIALWTGSGSLLAEAIHSYADCSNQILLFIGLKRSAKEATRKHPMGYGRESYIWSMMVAVILFSIGGVFSVHEGWLRYNAPHAVENAGIALVVLLIAVVMEAFSLKGATDAMQSEKAGRSMWQWFRETHSSELMVIVGEDIAALIGLVIALITLGLTMLTGNVAYDAVGSILIGVLLIVVATLIGIEVHSLLIGETEDDIRAKVEQYLESQPSVVKVLNIWAINHGKAVMLTIKAEFKPEMTVLQAVNDINAMEKQIKATHTRIKWVFFELDNAD</sequence>
<evidence type="ECO:0000256" key="3">
    <source>
        <dbReference type="ARBA" id="ARBA00022692"/>
    </source>
</evidence>
<dbReference type="InterPro" id="IPR040177">
    <property type="entry name" value="SLC30A9"/>
</dbReference>
<dbReference type="SUPFAM" id="SSF161111">
    <property type="entry name" value="Cation efflux protein transmembrane domain-like"/>
    <property type="match status" value="1"/>
</dbReference>
<evidence type="ECO:0000313" key="9">
    <source>
        <dbReference type="EMBL" id="SJM95204.1"/>
    </source>
</evidence>
<keyword evidence="3 7" id="KW-0812">Transmembrane</keyword>